<name>A0ABP3U983_9CLOT</name>
<protein>
    <submittedName>
        <fullName evidence="1">Uncharacterized protein</fullName>
    </submittedName>
</protein>
<proteinExistence type="predicted"/>
<comment type="caution">
    <text evidence="1">The sequence shown here is derived from an EMBL/GenBank/DDBJ whole genome shotgun (WGS) entry which is preliminary data.</text>
</comment>
<evidence type="ECO:0000313" key="2">
    <source>
        <dbReference type="Proteomes" id="UP001500339"/>
    </source>
</evidence>
<sequence>MPRPILAGKAEHQHKLELSVEKAVNQKLFMDKTTLEKRLRNKRSNEYMESIKKLDVGGCEQSKKQFEACVEAIRNEFKDIPENNLLVGLVAKCYLGQPYDVHTIDMSGGILVHYKTSESMPALIERARSLALHGGYEYIEVYTDCLCAVKSDGSVSIVK</sequence>
<gene>
    <name evidence="1" type="ORF">GCM10008905_20460</name>
</gene>
<accession>A0ABP3U983</accession>
<reference evidence="2" key="1">
    <citation type="journal article" date="2019" name="Int. J. Syst. Evol. Microbiol.">
        <title>The Global Catalogue of Microorganisms (GCM) 10K type strain sequencing project: providing services to taxonomists for standard genome sequencing and annotation.</title>
        <authorList>
            <consortium name="The Broad Institute Genomics Platform"/>
            <consortium name="The Broad Institute Genome Sequencing Center for Infectious Disease"/>
            <person name="Wu L."/>
            <person name="Ma J."/>
        </authorList>
    </citation>
    <scope>NUCLEOTIDE SEQUENCE [LARGE SCALE GENOMIC DNA]</scope>
    <source>
        <strain evidence="2">JCM 1405</strain>
    </source>
</reference>
<dbReference type="EMBL" id="BAAACF010000001">
    <property type="protein sequence ID" value="GAA0725309.1"/>
    <property type="molecule type" value="Genomic_DNA"/>
</dbReference>
<keyword evidence="2" id="KW-1185">Reference proteome</keyword>
<organism evidence="1 2">
    <name type="scientific">Clostridium malenominatum</name>
    <dbReference type="NCBI Taxonomy" id="1539"/>
    <lineage>
        <taxon>Bacteria</taxon>
        <taxon>Bacillati</taxon>
        <taxon>Bacillota</taxon>
        <taxon>Clostridia</taxon>
        <taxon>Eubacteriales</taxon>
        <taxon>Clostridiaceae</taxon>
        <taxon>Clostridium</taxon>
    </lineage>
</organism>
<evidence type="ECO:0000313" key="1">
    <source>
        <dbReference type="EMBL" id="GAA0725309.1"/>
    </source>
</evidence>
<dbReference type="RefSeq" id="WP_343769335.1">
    <property type="nucleotide sequence ID" value="NZ_BAAACF010000001.1"/>
</dbReference>
<dbReference type="Proteomes" id="UP001500339">
    <property type="component" value="Unassembled WGS sequence"/>
</dbReference>